<evidence type="ECO:0000259" key="1">
    <source>
        <dbReference type="Pfam" id="PF24924"/>
    </source>
</evidence>
<proteinExistence type="predicted"/>
<dbReference type="InterPro" id="IPR056647">
    <property type="entry name" value="DUF7745"/>
</dbReference>
<organism evidence="2 3">
    <name type="scientific">Solanum tuberosum</name>
    <name type="common">Potato</name>
    <dbReference type="NCBI Taxonomy" id="4113"/>
    <lineage>
        <taxon>Eukaryota</taxon>
        <taxon>Viridiplantae</taxon>
        <taxon>Streptophyta</taxon>
        <taxon>Embryophyta</taxon>
        <taxon>Tracheophyta</taxon>
        <taxon>Spermatophyta</taxon>
        <taxon>Magnoliopsida</taxon>
        <taxon>eudicotyledons</taxon>
        <taxon>Gunneridae</taxon>
        <taxon>Pentapetalae</taxon>
        <taxon>asterids</taxon>
        <taxon>lamiids</taxon>
        <taxon>Solanales</taxon>
        <taxon>Solanaceae</taxon>
        <taxon>Solanoideae</taxon>
        <taxon>Solaneae</taxon>
        <taxon>Solanum</taxon>
    </lineage>
</organism>
<protein>
    <recommendedName>
        <fullName evidence="1">DUF7745 domain-containing protein</fullName>
    </recommendedName>
</protein>
<gene>
    <name evidence="2" type="ORF">KY290_006554</name>
</gene>
<dbReference type="EMBL" id="JAIVGD010000002">
    <property type="protein sequence ID" value="KAH0780127.1"/>
    <property type="molecule type" value="Genomic_DNA"/>
</dbReference>
<name>A0ABQ7WHB9_SOLTU</name>
<evidence type="ECO:0000313" key="3">
    <source>
        <dbReference type="Proteomes" id="UP000826656"/>
    </source>
</evidence>
<dbReference type="Pfam" id="PF24924">
    <property type="entry name" value="DUF7745"/>
    <property type="match status" value="1"/>
</dbReference>
<accession>A0ABQ7WHB9</accession>
<reference evidence="2 3" key="1">
    <citation type="journal article" date="2021" name="bioRxiv">
        <title>Chromosome-scale and haplotype-resolved genome assembly of a tetraploid potato cultivar.</title>
        <authorList>
            <person name="Sun H."/>
            <person name="Jiao W.-B."/>
            <person name="Krause K."/>
            <person name="Campoy J.A."/>
            <person name="Goel M."/>
            <person name="Folz-Donahue K."/>
            <person name="Kukat C."/>
            <person name="Huettel B."/>
            <person name="Schneeberger K."/>
        </authorList>
    </citation>
    <scope>NUCLEOTIDE SEQUENCE [LARGE SCALE GENOMIC DNA]</scope>
    <source>
        <strain evidence="2">SolTubOtavaFocal</strain>
        <tissue evidence="2">Leaves</tissue>
    </source>
</reference>
<dbReference type="Proteomes" id="UP000826656">
    <property type="component" value="Unassembled WGS sequence"/>
</dbReference>
<evidence type="ECO:0000313" key="2">
    <source>
        <dbReference type="EMBL" id="KAH0780127.1"/>
    </source>
</evidence>
<sequence length="267" mass="31425">MAAPNFPNTQMVTKANDLLKRWWVNIKKDHKLEIRKLLGGLTFLLFVEPNRYMIMALLKFWDPARLVFKFRDFELTPTLEEIGEFGNLPFQGRQMIVPHKQSPKKFLKSLGLNRNREMDCLDKGWISIEFLYHRFCNEKGHKHFNKEFGCSARQWEKYRLRAFAIALLGSLVFPMKEGNISTTLGHVVRMWEGVRTIDIREDRPYCTPEYYVWILEDAEHRDLSDGGLPGFGDDMERIWARNLLNNDYDMTPEMMGQIAPNIGDHHD</sequence>
<feature type="domain" description="DUF7745" evidence="1">
    <location>
        <begin position="26"/>
        <end position="184"/>
    </location>
</feature>
<comment type="caution">
    <text evidence="2">The sequence shown here is derived from an EMBL/GenBank/DDBJ whole genome shotgun (WGS) entry which is preliminary data.</text>
</comment>
<keyword evidence="3" id="KW-1185">Reference proteome</keyword>